<gene>
    <name evidence="2" type="ORF">LMG27198_36680</name>
</gene>
<dbReference type="RefSeq" id="WP_281804816.1">
    <property type="nucleotide sequence ID" value="NZ_BSEC01000001.1"/>
</dbReference>
<evidence type="ECO:0000313" key="3">
    <source>
        <dbReference type="Proteomes" id="UP001144323"/>
    </source>
</evidence>
<dbReference type="GO" id="GO:0003678">
    <property type="term" value="F:DNA helicase activity"/>
    <property type="evidence" value="ECO:0007669"/>
    <property type="project" value="InterPro"/>
</dbReference>
<dbReference type="InterPro" id="IPR027417">
    <property type="entry name" value="P-loop_NTPase"/>
</dbReference>
<protein>
    <recommendedName>
        <fullName evidence="1">SF4 helicase domain-containing protein</fullName>
    </recommendedName>
</protein>
<dbReference type="AlphaFoldDB" id="A0A9W6GX09"/>
<dbReference type="SUPFAM" id="SSF52540">
    <property type="entry name" value="P-loop containing nucleoside triphosphate hydrolases"/>
    <property type="match status" value="1"/>
</dbReference>
<dbReference type="Proteomes" id="UP001144323">
    <property type="component" value="Unassembled WGS sequence"/>
</dbReference>
<proteinExistence type="predicted"/>
<accession>A0A9W6GX09</accession>
<dbReference type="GO" id="GO:0005524">
    <property type="term" value="F:ATP binding"/>
    <property type="evidence" value="ECO:0007669"/>
    <property type="project" value="InterPro"/>
</dbReference>
<dbReference type="InterPro" id="IPR007694">
    <property type="entry name" value="DNA_helicase_DnaB-like_C"/>
</dbReference>
<dbReference type="Pfam" id="PF03796">
    <property type="entry name" value="DnaB_C"/>
    <property type="match status" value="1"/>
</dbReference>
<dbReference type="EMBL" id="BSEC01000001">
    <property type="protein sequence ID" value="GLI94676.1"/>
    <property type="molecule type" value="Genomic_DNA"/>
</dbReference>
<evidence type="ECO:0000313" key="2">
    <source>
        <dbReference type="EMBL" id="GLI94676.1"/>
    </source>
</evidence>
<evidence type="ECO:0000259" key="1">
    <source>
        <dbReference type="Pfam" id="PF03796"/>
    </source>
</evidence>
<dbReference type="Gene3D" id="3.40.50.300">
    <property type="entry name" value="P-loop containing nucleotide triphosphate hydrolases"/>
    <property type="match status" value="1"/>
</dbReference>
<reference evidence="2" key="1">
    <citation type="journal article" date="2023" name="Int. J. Syst. Evol. Microbiol.">
        <title>Methylocystis iwaonis sp. nov., a type II methane-oxidizing bacterium from surface soil of a rice paddy field in Japan, and emended description of the genus Methylocystis (ex Whittenbury et al. 1970) Bowman et al. 1993.</title>
        <authorList>
            <person name="Kaise H."/>
            <person name="Sawadogo J.B."/>
            <person name="Alam M.S."/>
            <person name="Ueno C."/>
            <person name="Dianou D."/>
            <person name="Shinjo R."/>
            <person name="Asakawa S."/>
        </authorList>
    </citation>
    <scope>NUCLEOTIDE SEQUENCE</scope>
    <source>
        <strain evidence="2">LMG27198</strain>
    </source>
</reference>
<organism evidence="2 3">
    <name type="scientific">Methylocystis echinoides</name>
    <dbReference type="NCBI Taxonomy" id="29468"/>
    <lineage>
        <taxon>Bacteria</taxon>
        <taxon>Pseudomonadati</taxon>
        <taxon>Pseudomonadota</taxon>
        <taxon>Alphaproteobacteria</taxon>
        <taxon>Hyphomicrobiales</taxon>
        <taxon>Methylocystaceae</taxon>
        <taxon>Methylocystis</taxon>
    </lineage>
</organism>
<sequence>MHFILKTLVLEPTPKKLSTYLTKFQPAFKGQNAFVDRVVNGIVDFHHSYQEFPKAQSILDSLKSDGHNELYEFLEELLADESISAYADESEFISALELERKDWLHKQAQSAIRSAWSQLKNPTEASTANILKTADALQTKLQRLKTACLGNEESISSLLFGSEDVAGGHALPQIYGRIKEKNGTSEAVYFDLGIEKFAEARFKDGDLVVFGGFTSHGKSILLRHFAYRQIYHYGRNVAFFSAEMSHDACRAYFAIMHANNKAEYPSTPYIEFEKWRTGQLTAEEEDFLFNVADWDLRNQAKYGTLYIDQPNKSKFRLSDLATKLTELEQIMPVHCVVVDYLTLLHPLESDRGRPERLDFNDLIKDFKNLLLAHRDVKGAAAPMLGVTAHQISRSGLDACLKADRRYEISAFSEYSEIERSADHLFTVLMTPDLKELKQMRLQHLKNRDGAVVSHPIDVGIDFARGMQLLDMQERSHLEIQQIIQNIRI</sequence>
<dbReference type="GO" id="GO:0006260">
    <property type="term" value="P:DNA replication"/>
    <property type="evidence" value="ECO:0007669"/>
    <property type="project" value="InterPro"/>
</dbReference>
<comment type="caution">
    <text evidence="2">The sequence shown here is derived from an EMBL/GenBank/DDBJ whole genome shotgun (WGS) entry which is preliminary data.</text>
</comment>
<feature type="domain" description="SF4 helicase" evidence="1">
    <location>
        <begin position="202"/>
        <end position="452"/>
    </location>
</feature>
<keyword evidence="3" id="KW-1185">Reference proteome</keyword>
<name>A0A9W6GX09_9HYPH</name>